<feature type="domain" description="Response regulatory" evidence="8">
    <location>
        <begin position="553"/>
        <end position="669"/>
    </location>
</feature>
<feature type="coiled-coil region" evidence="5">
    <location>
        <begin position="237"/>
        <end position="292"/>
    </location>
</feature>
<feature type="transmembrane region" description="Helical" evidence="6">
    <location>
        <begin position="12"/>
        <end position="29"/>
    </location>
</feature>
<keyword evidence="9" id="KW-0418">Kinase</keyword>
<dbReference type="EMBL" id="FNQN01000005">
    <property type="protein sequence ID" value="SEA34752.1"/>
    <property type="molecule type" value="Genomic_DNA"/>
</dbReference>
<evidence type="ECO:0000256" key="2">
    <source>
        <dbReference type="ARBA" id="ARBA00012438"/>
    </source>
</evidence>
<dbReference type="PROSITE" id="PS50109">
    <property type="entry name" value="HIS_KIN"/>
    <property type="match status" value="1"/>
</dbReference>
<gene>
    <name evidence="9" type="ORF">SAMN05660420_01817</name>
</gene>
<dbReference type="AlphaFoldDB" id="A0A1H4AGQ4"/>
<keyword evidence="3 4" id="KW-0597">Phosphoprotein</keyword>
<keyword evidence="6" id="KW-0472">Membrane</keyword>
<dbReference type="InterPro" id="IPR011006">
    <property type="entry name" value="CheY-like_superfamily"/>
</dbReference>
<evidence type="ECO:0000313" key="10">
    <source>
        <dbReference type="Proteomes" id="UP000199409"/>
    </source>
</evidence>
<dbReference type="InterPro" id="IPR004358">
    <property type="entry name" value="Sig_transdc_His_kin-like_C"/>
</dbReference>
<sequence>MTTRSKIKRNVPLILILLILLLGFSWHIFNHHETDKQHKAFNDDIHNAEAKMLLGHTVVVDLVQVAQNIGLYRLEGKEQGQFLLIDALAIIDDIDRVLDVLINGGVLIKKIPTNISELEEANMDVSSRPPQIRAYDLDALVLRTQVQDLKEKISTVQETPRLNFSQFGKELSFLIDRIEEDANKLSVDAQTTLLHLHEKREALLVKSSKMALIDALFILSVISGLIVLVFKQIGNVRSQLEYSIVELKTREKELNEKNELISQFNESLEEKVQQRTEQLRAESDERKNIEAQLLETRKFEAIGQLAGGIAHDFNNVLTIILGYGSLVKQKVLSDEKLVQDVNTVITAAKKAEGLTRQLLAFSRKQILKPTAVNLNLFLAESEKLLKRLLRENIVLSVCAAEKPIVVTADSSQLDQVLINLVVNARDAIGENSGEIRFSISQSRLSEELVAQFPQEASKLYGLITIEDSGHGISKEIQDKIFDPFFTTKGQGQGTGLGLSTIYGIVRQSNGYISLQSEVGNGTKFFIFLPLTDKEAVACKVPDKTGLKRVTGKTILVVDDEEGIQNIIAQVLINAGHIVISASNGQMALDQWKQNPQKIDLLLTDIGMPGMTGIELAEQMTDVRQDLPVIFTSGYGEFHSGETAMLNKYKYFLQKPFETISLFNQLDEIFL</sequence>
<dbReference type="InterPro" id="IPR036097">
    <property type="entry name" value="HisK_dim/P_sf"/>
</dbReference>
<dbReference type="Pfam" id="PF00072">
    <property type="entry name" value="Response_reg"/>
    <property type="match status" value="1"/>
</dbReference>
<dbReference type="InterPro" id="IPR001789">
    <property type="entry name" value="Sig_transdc_resp-reg_receiver"/>
</dbReference>
<dbReference type="SUPFAM" id="SSF52172">
    <property type="entry name" value="CheY-like"/>
    <property type="match status" value="1"/>
</dbReference>
<evidence type="ECO:0000313" key="9">
    <source>
        <dbReference type="EMBL" id="SEA34752.1"/>
    </source>
</evidence>
<dbReference type="Proteomes" id="UP000199409">
    <property type="component" value="Unassembled WGS sequence"/>
</dbReference>
<dbReference type="GO" id="GO:0000155">
    <property type="term" value="F:phosphorelay sensor kinase activity"/>
    <property type="evidence" value="ECO:0007669"/>
    <property type="project" value="InterPro"/>
</dbReference>
<dbReference type="SUPFAM" id="SSF47384">
    <property type="entry name" value="Homodimeric domain of signal transducing histidine kinase"/>
    <property type="match status" value="1"/>
</dbReference>
<keyword evidence="9" id="KW-0808">Transferase</keyword>
<evidence type="ECO:0000256" key="6">
    <source>
        <dbReference type="SAM" id="Phobius"/>
    </source>
</evidence>
<dbReference type="Pfam" id="PF00512">
    <property type="entry name" value="HisKA"/>
    <property type="match status" value="1"/>
</dbReference>
<evidence type="ECO:0000256" key="4">
    <source>
        <dbReference type="PROSITE-ProRule" id="PRU00169"/>
    </source>
</evidence>
<accession>A0A1H4AGQ4</accession>
<evidence type="ECO:0000259" key="8">
    <source>
        <dbReference type="PROSITE" id="PS50110"/>
    </source>
</evidence>
<dbReference type="Pfam" id="PF02518">
    <property type="entry name" value="HATPase_c"/>
    <property type="match status" value="1"/>
</dbReference>
<proteinExistence type="predicted"/>
<dbReference type="PROSITE" id="PS50110">
    <property type="entry name" value="RESPONSE_REGULATORY"/>
    <property type="match status" value="1"/>
</dbReference>
<evidence type="ECO:0000259" key="7">
    <source>
        <dbReference type="PROSITE" id="PS50109"/>
    </source>
</evidence>
<dbReference type="SMART" id="SM00388">
    <property type="entry name" value="HisKA"/>
    <property type="match status" value="1"/>
</dbReference>
<dbReference type="SUPFAM" id="SSF55874">
    <property type="entry name" value="ATPase domain of HSP90 chaperone/DNA topoisomerase II/histidine kinase"/>
    <property type="match status" value="1"/>
</dbReference>
<dbReference type="InterPro" id="IPR005467">
    <property type="entry name" value="His_kinase_dom"/>
</dbReference>
<dbReference type="InterPro" id="IPR003661">
    <property type="entry name" value="HisK_dim/P_dom"/>
</dbReference>
<evidence type="ECO:0000256" key="1">
    <source>
        <dbReference type="ARBA" id="ARBA00000085"/>
    </source>
</evidence>
<protein>
    <recommendedName>
        <fullName evidence="2">histidine kinase</fullName>
        <ecNumber evidence="2">2.7.13.3</ecNumber>
    </recommendedName>
</protein>
<dbReference type="PANTHER" id="PTHR43065:SF42">
    <property type="entry name" value="TWO-COMPONENT SENSOR PPRA"/>
    <property type="match status" value="1"/>
</dbReference>
<keyword evidence="5" id="KW-0175">Coiled coil</keyword>
<organism evidence="9 10">
    <name type="scientific">Desulfuromusa kysingii</name>
    <dbReference type="NCBI Taxonomy" id="37625"/>
    <lineage>
        <taxon>Bacteria</taxon>
        <taxon>Pseudomonadati</taxon>
        <taxon>Thermodesulfobacteriota</taxon>
        <taxon>Desulfuromonadia</taxon>
        <taxon>Desulfuromonadales</taxon>
        <taxon>Geopsychrobacteraceae</taxon>
        <taxon>Desulfuromusa</taxon>
    </lineage>
</organism>
<reference evidence="9 10" key="1">
    <citation type="submission" date="2016-10" db="EMBL/GenBank/DDBJ databases">
        <authorList>
            <person name="de Groot N.N."/>
        </authorList>
    </citation>
    <scope>NUCLEOTIDE SEQUENCE [LARGE SCALE GENOMIC DNA]</scope>
    <source>
        <strain evidence="9 10">DSM 7343</strain>
    </source>
</reference>
<name>A0A1H4AGQ4_9BACT</name>
<dbReference type="CDD" id="cd00082">
    <property type="entry name" value="HisKA"/>
    <property type="match status" value="1"/>
</dbReference>
<dbReference type="EC" id="2.7.13.3" evidence="2"/>
<dbReference type="PRINTS" id="PR00344">
    <property type="entry name" value="BCTRLSENSOR"/>
</dbReference>
<dbReference type="SMART" id="SM00448">
    <property type="entry name" value="REC"/>
    <property type="match status" value="1"/>
</dbReference>
<feature type="domain" description="Histidine kinase" evidence="7">
    <location>
        <begin position="308"/>
        <end position="532"/>
    </location>
</feature>
<dbReference type="PANTHER" id="PTHR43065">
    <property type="entry name" value="SENSOR HISTIDINE KINASE"/>
    <property type="match status" value="1"/>
</dbReference>
<dbReference type="STRING" id="37625.SAMN05660420_01817"/>
<dbReference type="Gene3D" id="3.40.50.2300">
    <property type="match status" value="1"/>
</dbReference>
<feature type="modified residue" description="4-aspartylphosphate" evidence="4">
    <location>
        <position position="604"/>
    </location>
</feature>
<keyword evidence="6" id="KW-0812">Transmembrane</keyword>
<comment type="catalytic activity">
    <reaction evidence="1">
        <text>ATP + protein L-histidine = ADP + protein N-phospho-L-histidine.</text>
        <dbReference type="EC" id="2.7.13.3"/>
    </reaction>
</comment>
<dbReference type="SMART" id="SM00387">
    <property type="entry name" value="HATPase_c"/>
    <property type="match status" value="1"/>
</dbReference>
<dbReference type="InterPro" id="IPR003594">
    <property type="entry name" value="HATPase_dom"/>
</dbReference>
<keyword evidence="10" id="KW-1185">Reference proteome</keyword>
<dbReference type="InterPro" id="IPR036890">
    <property type="entry name" value="HATPase_C_sf"/>
</dbReference>
<dbReference type="Gene3D" id="1.10.287.130">
    <property type="match status" value="1"/>
</dbReference>
<evidence type="ECO:0000256" key="5">
    <source>
        <dbReference type="SAM" id="Coils"/>
    </source>
</evidence>
<dbReference type="Gene3D" id="3.30.565.10">
    <property type="entry name" value="Histidine kinase-like ATPase, C-terminal domain"/>
    <property type="match status" value="1"/>
</dbReference>
<evidence type="ECO:0000256" key="3">
    <source>
        <dbReference type="ARBA" id="ARBA00022553"/>
    </source>
</evidence>
<keyword evidence="6" id="KW-1133">Transmembrane helix</keyword>